<dbReference type="Gene3D" id="3.55.50.30">
    <property type="match status" value="1"/>
</dbReference>
<proteinExistence type="predicted"/>
<dbReference type="InterPro" id="IPR006860">
    <property type="entry name" value="FecR"/>
</dbReference>
<evidence type="ECO:0000256" key="1">
    <source>
        <dbReference type="SAM" id="Phobius"/>
    </source>
</evidence>
<dbReference type="Pfam" id="PF16344">
    <property type="entry name" value="FecR_C"/>
    <property type="match status" value="1"/>
</dbReference>
<dbReference type="PANTHER" id="PTHR30273">
    <property type="entry name" value="PERIPLASMIC SIGNAL SENSOR AND SIGMA FACTOR ACTIVATOR FECR-RELATED"/>
    <property type="match status" value="1"/>
</dbReference>
<evidence type="ECO:0000313" key="4">
    <source>
        <dbReference type="EMBL" id="GAA4315516.1"/>
    </source>
</evidence>
<organism evidence="4 5">
    <name type="scientific">Compostibacter hankyongensis</name>
    <dbReference type="NCBI Taxonomy" id="1007089"/>
    <lineage>
        <taxon>Bacteria</taxon>
        <taxon>Pseudomonadati</taxon>
        <taxon>Bacteroidota</taxon>
        <taxon>Chitinophagia</taxon>
        <taxon>Chitinophagales</taxon>
        <taxon>Chitinophagaceae</taxon>
        <taxon>Compostibacter</taxon>
    </lineage>
</organism>
<keyword evidence="5" id="KW-1185">Reference proteome</keyword>
<feature type="domain" description="FecR protein" evidence="2">
    <location>
        <begin position="192"/>
        <end position="287"/>
    </location>
</feature>
<dbReference type="RefSeq" id="WP_344980176.1">
    <property type="nucleotide sequence ID" value="NZ_BAABFN010000007.1"/>
</dbReference>
<sequence>MTDENKRLQELFRLYLENKIDAGEYDAFWNLLESDKNRDVVVAELQSLWEKSGHGHSGPPKPVWEEKMNQLISDARDRPVMVKRRKLQRRRWRTIAAVVLPLLLGTGLYFLLSRHPGKTVVTRSSATAGRQDIRPGGNKAVLTLANGTHIALDSMDNGTVARQGGTSILKLSNGQLACNSKDNVTGKVAYNTLTTPRGGKYRIILPDGSKVWLNAASSIRFPATFFGGKRSVDITGEVYFEIAEDASKPFEVTAEGTKVQVLGTHFNVMAYNDERSIQTTLLEGAVKICKGDAEVLLKPGQQARVNKKGEINLIPAVDIDRITAWKNDLFWFDHEDIRSVMRQLSRWYDVDVEIEGNIAHHFSGTLPRNVNVSKVFQVLEETGGIHFKIERHKIIVSP</sequence>
<feature type="transmembrane region" description="Helical" evidence="1">
    <location>
        <begin position="92"/>
        <end position="112"/>
    </location>
</feature>
<accession>A0ABP8G1S6</accession>
<protein>
    <recommendedName>
        <fullName evidence="6">FecR family protein</fullName>
    </recommendedName>
</protein>
<evidence type="ECO:0000313" key="5">
    <source>
        <dbReference type="Proteomes" id="UP001501207"/>
    </source>
</evidence>
<reference evidence="5" key="1">
    <citation type="journal article" date="2019" name="Int. J. Syst. Evol. Microbiol.">
        <title>The Global Catalogue of Microorganisms (GCM) 10K type strain sequencing project: providing services to taxonomists for standard genome sequencing and annotation.</title>
        <authorList>
            <consortium name="The Broad Institute Genomics Platform"/>
            <consortium name="The Broad Institute Genome Sequencing Center for Infectious Disease"/>
            <person name="Wu L."/>
            <person name="Ma J."/>
        </authorList>
    </citation>
    <scope>NUCLEOTIDE SEQUENCE [LARGE SCALE GENOMIC DNA]</scope>
    <source>
        <strain evidence="5">JCM 17664</strain>
    </source>
</reference>
<dbReference type="Pfam" id="PF04773">
    <property type="entry name" value="FecR"/>
    <property type="match status" value="1"/>
</dbReference>
<feature type="domain" description="Protein FecR C-terminal" evidence="3">
    <location>
        <begin position="330"/>
        <end position="396"/>
    </location>
</feature>
<gene>
    <name evidence="4" type="ORF">GCM10023143_26930</name>
</gene>
<dbReference type="InterPro" id="IPR012373">
    <property type="entry name" value="Ferrdict_sens_TM"/>
</dbReference>
<dbReference type="PANTHER" id="PTHR30273:SF2">
    <property type="entry name" value="PROTEIN FECR"/>
    <property type="match status" value="1"/>
</dbReference>
<comment type="caution">
    <text evidence="4">The sequence shown here is derived from an EMBL/GenBank/DDBJ whole genome shotgun (WGS) entry which is preliminary data.</text>
</comment>
<keyword evidence="1" id="KW-0812">Transmembrane</keyword>
<name>A0ABP8G1S6_9BACT</name>
<dbReference type="Gene3D" id="2.60.120.1440">
    <property type="match status" value="1"/>
</dbReference>
<dbReference type="Proteomes" id="UP001501207">
    <property type="component" value="Unassembled WGS sequence"/>
</dbReference>
<dbReference type="EMBL" id="BAABFN010000007">
    <property type="protein sequence ID" value="GAA4315516.1"/>
    <property type="molecule type" value="Genomic_DNA"/>
</dbReference>
<keyword evidence="1" id="KW-1133">Transmembrane helix</keyword>
<keyword evidence="1" id="KW-0472">Membrane</keyword>
<evidence type="ECO:0000259" key="3">
    <source>
        <dbReference type="Pfam" id="PF16344"/>
    </source>
</evidence>
<evidence type="ECO:0000259" key="2">
    <source>
        <dbReference type="Pfam" id="PF04773"/>
    </source>
</evidence>
<dbReference type="InterPro" id="IPR032508">
    <property type="entry name" value="FecR_C"/>
</dbReference>
<evidence type="ECO:0008006" key="6">
    <source>
        <dbReference type="Google" id="ProtNLM"/>
    </source>
</evidence>